<dbReference type="GO" id="GO:0004185">
    <property type="term" value="F:serine-type carboxypeptidase activity"/>
    <property type="evidence" value="ECO:0007669"/>
    <property type="project" value="InterPro"/>
</dbReference>
<dbReference type="SUPFAM" id="SSF53474">
    <property type="entry name" value="alpha/beta-Hydrolases"/>
    <property type="match status" value="1"/>
</dbReference>
<protein>
    <submittedName>
        <fullName evidence="6">Uncharacterized protein</fullName>
    </submittedName>
</protein>
<evidence type="ECO:0000256" key="4">
    <source>
        <dbReference type="ARBA" id="ARBA00023180"/>
    </source>
</evidence>
<dbReference type="EMBL" id="JAJJMB010007130">
    <property type="protein sequence ID" value="KAI3931925.1"/>
    <property type="molecule type" value="Genomic_DNA"/>
</dbReference>
<gene>
    <name evidence="6" type="ORF">MKW98_012335</name>
</gene>
<dbReference type="PANTHER" id="PTHR11802:SF29">
    <property type="entry name" value="SERINE CARBOXYPEPTIDASE-LIKE 19"/>
    <property type="match status" value="1"/>
</dbReference>
<dbReference type="Gene3D" id="3.40.50.12670">
    <property type="match status" value="1"/>
</dbReference>
<keyword evidence="3" id="KW-0732">Signal</keyword>
<dbReference type="GO" id="GO:0016752">
    <property type="term" value="F:sinapoyltransferase activity"/>
    <property type="evidence" value="ECO:0007669"/>
    <property type="project" value="UniProtKB-ARBA"/>
</dbReference>
<evidence type="ECO:0000256" key="3">
    <source>
        <dbReference type="ARBA" id="ARBA00022729"/>
    </source>
</evidence>
<feature type="transmembrane region" description="Helical" evidence="5">
    <location>
        <begin position="15"/>
        <end position="34"/>
    </location>
</feature>
<keyword evidence="2" id="KW-0964">Secreted</keyword>
<dbReference type="PANTHER" id="PTHR11802">
    <property type="entry name" value="SERINE PROTEASE FAMILY S10 SERINE CARBOXYPEPTIDASE"/>
    <property type="match status" value="1"/>
</dbReference>
<sequence length="503" mass="56974">MADSKNKLVYSSYSLYPSLLRLVFIIIVIISVSASSHEVSNSSAVIKYLPGFSGPLPFYFETGYIGVDEKEDVRLFYYFVKSERNPMEDPVMLWLTGGPGCSAFSGLVYEIGPLKFDVVEYKGSLPTLVQNPYSWTKMSTFFFFFFLNLFSVASIIFLDSPVGTGFSYSRSQQGWMTSDLKSANQAYQFLKKWLIIHPEFNSNPIYISGDSYSGLPVPVIVQDILDGNEAGYKPFINVKGIVLGNAVTEPTLEGNSKIPFVHGMGLISEELYESLKKTCEGEYTDVSPANTLCQRDLNSYYQNILGINTVQVLEPACYSIIGPANSEKITTYRRSMSEKHSKWPIQMDQDPQSPVLACRSYGYLLSSYWINNHTVREALHIRNGTVDNWKRCNYGLQFEPNLGSSFSYHVNLSKRGFRSLIYSGDHDMVVPHLGTQAWIRLLNYSIVDDWRSWWVDGEVAGYTRKYSNEMTFATVKGGGHTAPEYRPKETLAMFKRWINSEPL</sequence>
<evidence type="ECO:0000256" key="1">
    <source>
        <dbReference type="ARBA" id="ARBA00009431"/>
    </source>
</evidence>
<evidence type="ECO:0000313" key="6">
    <source>
        <dbReference type="EMBL" id="KAI3931925.1"/>
    </source>
</evidence>
<dbReference type="InterPro" id="IPR001563">
    <property type="entry name" value="Peptidase_S10"/>
</dbReference>
<dbReference type="FunFam" id="3.40.50.12670:FF:000001">
    <property type="entry name" value="Carboxypeptidase"/>
    <property type="match status" value="1"/>
</dbReference>
<evidence type="ECO:0000256" key="2">
    <source>
        <dbReference type="ARBA" id="ARBA00022525"/>
    </source>
</evidence>
<accession>A0AAD4T1C3</accession>
<dbReference type="Gene3D" id="3.40.50.1820">
    <property type="entry name" value="alpha/beta hydrolase"/>
    <property type="match status" value="1"/>
</dbReference>
<proteinExistence type="inferred from homology"/>
<keyword evidence="5" id="KW-0472">Membrane</keyword>
<comment type="caution">
    <text evidence="6">The sequence shown here is derived from an EMBL/GenBank/DDBJ whole genome shotgun (WGS) entry which is preliminary data.</text>
</comment>
<organism evidence="6 7">
    <name type="scientific">Papaver atlanticum</name>
    <dbReference type="NCBI Taxonomy" id="357466"/>
    <lineage>
        <taxon>Eukaryota</taxon>
        <taxon>Viridiplantae</taxon>
        <taxon>Streptophyta</taxon>
        <taxon>Embryophyta</taxon>
        <taxon>Tracheophyta</taxon>
        <taxon>Spermatophyta</taxon>
        <taxon>Magnoliopsida</taxon>
        <taxon>Ranunculales</taxon>
        <taxon>Papaveraceae</taxon>
        <taxon>Papaveroideae</taxon>
        <taxon>Papaver</taxon>
    </lineage>
</organism>
<dbReference type="GO" id="GO:0006508">
    <property type="term" value="P:proteolysis"/>
    <property type="evidence" value="ECO:0007669"/>
    <property type="project" value="InterPro"/>
</dbReference>
<keyword evidence="7" id="KW-1185">Reference proteome</keyword>
<dbReference type="Proteomes" id="UP001202328">
    <property type="component" value="Unassembled WGS sequence"/>
</dbReference>
<name>A0AAD4T1C3_9MAGN</name>
<dbReference type="AlphaFoldDB" id="A0AAD4T1C3"/>
<dbReference type="PRINTS" id="PR00724">
    <property type="entry name" value="CRBOXYPTASEC"/>
</dbReference>
<dbReference type="FunFam" id="3.40.50.1820:FF:000148">
    <property type="entry name" value="Serine carboxypeptidase-like 11"/>
    <property type="match status" value="1"/>
</dbReference>
<feature type="transmembrane region" description="Helical" evidence="5">
    <location>
        <begin position="140"/>
        <end position="158"/>
    </location>
</feature>
<keyword evidence="5" id="KW-0812">Transmembrane</keyword>
<dbReference type="InterPro" id="IPR029058">
    <property type="entry name" value="AB_hydrolase_fold"/>
</dbReference>
<reference evidence="6" key="1">
    <citation type="submission" date="2022-04" db="EMBL/GenBank/DDBJ databases">
        <title>A functionally conserved STORR gene fusion in Papaver species that diverged 16.8 million years ago.</title>
        <authorList>
            <person name="Catania T."/>
        </authorList>
    </citation>
    <scope>NUCLEOTIDE SEQUENCE</scope>
    <source>
        <strain evidence="6">S-188037</strain>
    </source>
</reference>
<keyword evidence="4" id="KW-0325">Glycoprotein</keyword>
<keyword evidence="5" id="KW-1133">Transmembrane helix</keyword>
<evidence type="ECO:0000256" key="5">
    <source>
        <dbReference type="SAM" id="Phobius"/>
    </source>
</evidence>
<comment type="similarity">
    <text evidence="1">Belongs to the peptidase S10 family.</text>
</comment>
<dbReference type="GO" id="GO:0019748">
    <property type="term" value="P:secondary metabolic process"/>
    <property type="evidence" value="ECO:0007669"/>
    <property type="project" value="UniProtKB-ARBA"/>
</dbReference>
<evidence type="ECO:0000313" key="7">
    <source>
        <dbReference type="Proteomes" id="UP001202328"/>
    </source>
</evidence>
<dbReference type="Pfam" id="PF00450">
    <property type="entry name" value="Peptidase_S10"/>
    <property type="match status" value="1"/>
</dbReference>